<proteinExistence type="predicted"/>
<keyword evidence="1" id="KW-1133">Transmembrane helix</keyword>
<dbReference type="AlphaFoldDB" id="A0A6M0RUP1"/>
<gene>
    <name evidence="2" type="ORF">DXZ20_30700</name>
</gene>
<sequence>MLHYPFLSGAVFAGWVLPQLLGLSTNPDSFPHEALDKTIFMTLLCVGACYVGHYLNKKPFSKFHWSFNRQRLLIAATLLSLGGSYFFYRVSALADETVGLWTGIITIFVFLSSLLSIGLALSLAIHIRQPSRWSTAIIIFDVAFYLHRIVFWGRRRFLVELVLMIGLALWFRYRKLPPRLMVIAALIAGALWINSIGDYRAAVMSDTPGKVNAINQIDFVGNLQNLLTEGGHEMANATYNIAAFDSRGNFDLGVSHWNRFVHLYIPGQLIGFDTKESIKIQINDSASELFYHEAHTGSTATGISDSFQSFWYFGAIKFLIISYIMRSFFRAGNQGHFLAQVLLMLVFPGSLEAITHNTDRFFMLWPRLIAFLGPAILYSKVKN</sequence>
<keyword evidence="1" id="KW-0472">Membrane</keyword>
<feature type="transmembrane region" description="Helical" evidence="1">
    <location>
        <begin position="309"/>
        <end position="325"/>
    </location>
</feature>
<evidence type="ECO:0008006" key="4">
    <source>
        <dbReference type="Google" id="ProtNLM"/>
    </source>
</evidence>
<feature type="transmembrane region" description="Helical" evidence="1">
    <location>
        <begin position="133"/>
        <end position="151"/>
    </location>
</feature>
<organism evidence="2 3">
    <name type="scientific">Adonisia turfae CCMR0081</name>
    <dbReference type="NCBI Taxonomy" id="2292702"/>
    <lineage>
        <taxon>Bacteria</taxon>
        <taxon>Bacillati</taxon>
        <taxon>Cyanobacteriota</taxon>
        <taxon>Adonisia</taxon>
        <taxon>Adonisia turfae</taxon>
    </lineage>
</organism>
<reference evidence="2 3" key="1">
    <citation type="journal article" date="2020" name="Microb. Ecol.">
        <title>Ecogenomics of the Marine Benthic Filamentous Cyanobacterium Adonisia.</title>
        <authorList>
            <person name="Walter J.M."/>
            <person name="Coutinho F.H."/>
            <person name="Leomil L."/>
            <person name="Hargreaves P.I."/>
            <person name="Campeao M.E."/>
            <person name="Vieira V.V."/>
            <person name="Silva B.S."/>
            <person name="Fistarol G.O."/>
            <person name="Salomon P.S."/>
            <person name="Sawabe T."/>
            <person name="Mino S."/>
            <person name="Hosokawa M."/>
            <person name="Miyashita H."/>
            <person name="Maruyama F."/>
            <person name="van Verk M.C."/>
            <person name="Dutilh B.E."/>
            <person name="Thompson C.C."/>
            <person name="Thompson F.L."/>
        </authorList>
    </citation>
    <scope>NUCLEOTIDE SEQUENCE [LARGE SCALE GENOMIC DNA]</scope>
    <source>
        <strain evidence="2 3">CCMR0081</strain>
    </source>
</reference>
<accession>A0A6M0RUP1</accession>
<comment type="caution">
    <text evidence="2">The sequence shown here is derived from an EMBL/GenBank/DDBJ whole genome shotgun (WGS) entry which is preliminary data.</text>
</comment>
<name>A0A6M0RUP1_9CYAN</name>
<evidence type="ECO:0000256" key="1">
    <source>
        <dbReference type="SAM" id="Phobius"/>
    </source>
</evidence>
<feature type="transmembrane region" description="Helical" evidence="1">
    <location>
        <begin position="337"/>
        <end position="355"/>
    </location>
</feature>
<evidence type="ECO:0000313" key="2">
    <source>
        <dbReference type="EMBL" id="NEZ59938.1"/>
    </source>
</evidence>
<feature type="transmembrane region" description="Helical" evidence="1">
    <location>
        <begin position="72"/>
        <end position="88"/>
    </location>
</feature>
<evidence type="ECO:0000313" key="3">
    <source>
        <dbReference type="Proteomes" id="UP000481033"/>
    </source>
</evidence>
<feature type="transmembrane region" description="Helical" evidence="1">
    <location>
        <begin position="38"/>
        <end position="56"/>
    </location>
</feature>
<dbReference type="EMBL" id="QXHD01000004">
    <property type="protein sequence ID" value="NEZ59938.1"/>
    <property type="molecule type" value="Genomic_DNA"/>
</dbReference>
<protein>
    <recommendedName>
        <fullName evidence="4">Oligosaccharide repeat unit polymerase</fullName>
    </recommendedName>
</protein>
<keyword evidence="3" id="KW-1185">Reference proteome</keyword>
<feature type="transmembrane region" description="Helical" evidence="1">
    <location>
        <begin position="157"/>
        <end position="173"/>
    </location>
</feature>
<feature type="transmembrane region" description="Helical" evidence="1">
    <location>
        <begin position="100"/>
        <end position="121"/>
    </location>
</feature>
<dbReference type="Proteomes" id="UP000481033">
    <property type="component" value="Unassembled WGS sequence"/>
</dbReference>
<keyword evidence="1" id="KW-0812">Transmembrane</keyword>
<feature type="transmembrane region" description="Helical" evidence="1">
    <location>
        <begin position="180"/>
        <end position="197"/>
    </location>
</feature>